<comment type="caution">
    <text evidence="2">The sequence shown here is derived from an EMBL/GenBank/DDBJ whole genome shotgun (WGS) entry which is preliminary data.</text>
</comment>
<dbReference type="EMBL" id="CAJNNV010016771">
    <property type="protein sequence ID" value="CAE8604663.1"/>
    <property type="molecule type" value="Genomic_DNA"/>
</dbReference>
<gene>
    <name evidence="2" type="ORF">PGLA1383_LOCUS22812</name>
</gene>
<evidence type="ECO:0000259" key="1">
    <source>
        <dbReference type="PROSITE" id="PS50053"/>
    </source>
</evidence>
<evidence type="ECO:0000313" key="2">
    <source>
        <dbReference type="EMBL" id="CAE8604663.1"/>
    </source>
</evidence>
<dbReference type="SUPFAM" id="SSF54236">
    <property type="entry name" value="Ubiquitin-like"/>
    <property type="match status" value="1"/>
</dbReference>
<feature type="domain" description="Ubiquitin-like" evidence="1">
    <location>
        <begin position="10"/>
        <end position="89"/>
    </location>
</feature>
<sequence>MADNEDDLTFQVIVPAGGECREFELIASPKDTGEKLKKKIEKASGIPCDDMELFAMNPEGDSKQKWIFDDASLRQQEIQDSAVITVAVH</sequence>
<protein>
    <recommendedName>
        <fullName evidence="1">Ubiquitin-like domain-containing protein</fullName>
    </recommendedName>
</protein>
<name>A0A813EU27_POLGL</name>
<reference evidence="2" key="1">
    <citation type="submission" date="2021-02" db="EMBL/GenBank/DDBJ databases">
        <authorList>
            <person name="Dougan E. K."/>
            <person name="Rhodes N."/>
            <person name="Thang M."/>
            <person name="Chan C."/>
        </authorList>
    </citation>
    <scope>NUCLEOTIDE SEQUENCE</scope>
</reference>
<organism evidence="2 3">
    <name type="scientific">Polarella glacialis</name>
    <name type="common">Dinoflagellate</name>
    <dbReference type="NCBI Taxonomy" id="89957"/>
    <lineage>
        <taxon>Eukaryota</taxon>
        <taxon>Sar</taxon>
        <taxon>Alveolata</taxon>
        <taxon>Dinophyceae</taxon>
        <taxon>Suessiales</taxon>
        <taxon>Suessiaceae</taxon>
        <taxon>Polarella</taxon>
    </lineage>
</organism>
<feature type="non-terminal residue" evidence="2">
    <location>
        <position position="1"/>
    </location>
</feature>
<dbReference type="InterPro" id="IPR000626">
    <property type="entry name" value="Ubiquitin-like_dom"/>
</dbReference>
<keyword evidence="3" id="KW-1185">Reference proteome</keyword>
<dbReference type="Proteomes" id="UP000654075">
    <property type="component" value="Unassembled WGS sequence"/>
</dbReference>
<accession>A0A813EU27</accession>
<evidence type="ECO:0000313" key="3">
    <source>
        <dbReference type="Proteomes" id="UP000654075"/>
    </source>
</evidence>
<proteinExistence type="predicted"/>
<dbReference type="CDD" id="cd17039">
    <property type="entry name" value="Ubl_ubiquitin_like"/>
    <property type="match status" value="1"/>
</dbReference>
<dbReference type="InterPro" id="IPR029071">
    <property type="entry name" value="Ubiquitin-like_domsf"/>
</dbReference>
<dbReference type="PROSITE" id="PS50053">
    <property type="entry name" value="UBIQUITIN_2"/>
    <property type="match status" value="1"/>
</dbReference>
<dbReference type="Pfam" id="PF14560">
    <property type="entry name" value="Ubiquitin_2"/>
    <property type="match status" value="1"/>
</dbReference>
<dbReference type="Gene3D" id="3.10.20.90">
    <property type="entry name" value="Phosphatidylinositol 3-kinase Catalytic Subunit, Chain A, domain 1"/>
    <property type="match status" value="1"/>
</dbReference>
<dbReference type="AlphaFoldDB" id="A0A813EU27"/>